<gene>
    <name evidence="1" type="ORF">PsorP6_002139</name>
</gene>
<evidence type="ECO:0000313" key="2">
    <source>
        <dbReference type="Proteomes" id="UP001163321"/>
    </source>
</evidence>
<protein>
    <submittedName>
        <fullName evidence="1">Uncharacterized protein</fullName>
    </submittedName>
</protein>
<sequence length="98" mass="10672">MANPSSFSDVASASHNSRHVENFRTSPFSSDVLFLHASSVQGVERPKITASHCILFHASSYLCCSVFEKPATSYRWSMALIPSSLVINYICITTIGGT</sequence>
<evidence type="ECO:0000313" key="1">
    <source>
        <dbReference type="EMBL" id="KAI9922551.1"/>
    </source>
</evidence>
<keyword evidence="2" id="KW-1185">Reference proteome</keyword>
<dbReference type="Proteomes" id="UP001163321">
    <property type="component" value="Chromosome 1"/>
</dbReference>
<name>A0ACC0WXY4_9STRA</name>
<reference evidence="1 2" key="1">
    <citation type="journal article" date="2022" name="bioRxiv">
        <title>The genome of the oomycete Peronosclerospora sorghi, a cosmopolitan pathogen of maize and sorghum, is inflated with dispersed pseudogenes.</title>
        <authorList>
            <person name="Fletcher K."/>
            <person name="Martin F."/>
            <person name="Isakeit T."/>
            <person name="Cavanaugh K."/>
            <person name="Magill C."/>
            <person name="Michelmore R."/>
        </authorList>
    </citation>
    <scope>NUCLEOTIDE SEQUENCE [LARGE SCALE GENOMIC DNA]</scope>
    <source>
        <strain evidence="1">P6</strain>
    </source>
</reference>
<organism evidence="1 2">
    <name type="scientific">Peronosclerospora sorghi</name>
    <dbReference type="NCBI Taxonomy" id="230839"/>
    <lineage>
        <taxon>Eukaryota</taxon>
        <taxon>Sar</taxon>
        <taxon>Stramenopiles</taxon>
        <taxon>Oomycota</taxon>
        <taxon>Peronosporomycetes</taxon>
        <taxon>Peronosporales</taxon>
        <taxon>Peronosporaceae</taxon>
        <taxon>Peronosclerospora</taxon>
    </lineage>
</organism>
<accession>A0ACC0WXY4</accession>
<dbReference type="EMBL" id="CM047580">
    <property type="protein sequence ID" value="KAI9922551.1"/>
    <property type="molecule type" value="Genomic_DNA"/>
</dbReference>
<proteinExistence type="predicted"/>
<comment type="caution">
    <text evidence="1">The sequence shown here is derived from an EMBL/GenBank/DDBJ whole genome shotgun (WGS) entry which is preliminary data.</text>
</comment>